<keyword evidence="1" id="KW-0812">Transmembrane</keyword>
<dbReference type="AlphaFoldDB" id="A0AAW2GVX2"/>
<gene>
    <name evidence="2" type="ORF">PUN28_002761</name>
</gene>
<evidence type="ECO:0000313" key="3">
    <source>
        <dbReference type="Proteomes" id="UP001430953"/>
    </source>
</evidence>
<accession>A0AAW2GVX2</accession>
<keyword evidence="3" id="KW-1185">Reference proteome</keyword>
<name>A0AAW2GVX2_9HYME</name>
<evidence type="ECO:0000313" key="2">
    <source>
        <dbReference type="EMBL" id="KAL0131445.1"/>
    </source>
</evidence>
<proteinExistence type="predicted"/>
<protein>
    <submittedName>
        <fullName evidence="2">Uncharacterized protein</fullName>
    </submittedName>
</protein>
<organism evidence="2 3">
    <name type="scientific">Cardiocondyla obscurior</name>
    <dbReference type="NCBI Taxonomy" id="286306"/>
    <lineage>
        <taxon>Eukaryota</taxon>
        <taxon>Metazoa</taxon>
        <taxon>Ecdysozoa</taxon>
        <taxon>Arthropoda</taxon>
        <taxon>Hexapoda</taxon>
        <taxon>Insecta</taxon>
        <taxon>Pterygota</taxon>
        <taxon>Neoptera</taxon>
        <taxon>Endopterygota</taxon>
        <taxon>Hymenoptera</taxon>
        <taxon>Apocrita</taxon>
        <taxon>Aculeata</taxon>
        <taxon>Formicoidea</taxon>
        <taxon>Formicidae</taxon>
        <taxon>Myrmicinae</taxon>
        <taxon>Cardiocondyla</taxon>
    </lineage>
</organism>
<dbReference type="Proteomes" id="UP001430953">
    <property type="component" value="Unassembled WGS sequence"/>
</dbReference>
<sequence>MQDLLSSKKSLMLGNKVIRGIVYIYVYIHTYIFFSCDKSRNAQNFICHFCENEGEAKITAALLKLRFQPHSGELCDKKKRGTDRKERKTEK</sequence>
<feature type="transmembrane region" description="Helical" evidence="1">
    <location>
        <begin position="17"/>
        <end position="34"/>
    </location>
</feature>
<reference evidence="2 3" key="1">
    <citation type="submission" date="2023-03" db="EMBL/GenBank/DDBJ databases">
        <title>High recombination rates correlate with genetic variation in Cardiocondyla obscurior ants.</title>
        <authorList>
            <person name="Errbii M."/>
        </authorList>
    </citation>
    <scope>NUCLEOTIDE SEQUENCE [LARGE SCALE GENOMIC DNA]</scope>
    <source>
        <strain evidence="2">Alpha-2009</strain>
        <tissue evidence="2">Whole body</tissue>
    </source>
</reference>
<evidence type="ECO:0000256" key="1">
    <source>
        <dbReference type="SAM" id="Phobius"/>
    </source>
</evidence>
<keyword evidence="1" id="KW-0472">Membrane</keyword>
<keyword evidence="1" id="KW-1133">Transmembrane helix</keyword>
<comment type="caution">
    <text evidence="2">The sequence shown here is derived from an EMBL/GenBank/DDBJ whole genome shotgun (WGS) entry which is preliminary data.</text>
</comment>
<dbReference type="EMBL" id="JADYXP020000002">
    <property type="protein sequence ID" value="KAL0131445.1"/>
    <property type="molecule type" value="Genomic_DNA"/>
</dbReference>